<protein>
    <submittedName>
        <fullName evidence="2">Uncharacterized protein</fullName>
    </submittedName>
</protein>
<feature type="transmembrane region" description="Helical" evidence="1">
    <location>
        <begin position="7"/>
        <end position="28"/>
    </location>
</feature>
<feature type="transmembrane region" description="Helical" evidence="1">
    <location>
        <begin position="168"/>
        <end position="187"/>
    </location>
</feature>
<keyword evidence="1" id="KW-1133">Transmembrane helix</keyword>
<accession>A0AAN8FHC5</accession>
<evidence type="ECO:0000313" key="3">
    <source>
        <dbReference type="EMBL" id="KAK5982562.1"/>
    </source>
</evidence>
<feature type="transmembrane region" description="Helical" evidence="1">
    <location>
        <begin position="48"/>
        <end position="69"/>
    </location>
</feature>
<comment type="caution">
    <text evidence="2">The sequence shown here is derived from an EMBL/GenBank/DDBJ whole genome shotgun (WGS) entry which is preliminary data.</text>
</comment>
<feature type="transmembrane region" description="Helical" evidence="1">
    <location>
        <begin position="144"/>
        <end position="162"/>
    </location>
</feature>
<dbReference type="EMBL" id="WIXE01004975">
    <property type="protein sequence ID" value="KAK5982562.1"/>
    <property type="molecule type" value="Genomic_DNA"/>
</dbReference>
<evidence type="ECO:0000313" key="4">
    <source>
        <dbReference type="Proteomes" id="UP001331761"/>
    </source>
</evidence>
<organism evidence="2 4">
    <name type="scientific">Trichostrongylus colubriformis</name>
    <name type="common">Black scour worm</name>
    <dbReference type="NCBI Taxonomy" id="6319"/>
    <lineage>
        <taxon>Eukaryota</taxon>
        <taxon>Metazoa</taxon>
        <taxon>Ecdysozoa</taxon>
        <taxon>Nematoda</taxon>
        <taxon>Chromadorea</taxon>
        <taxon>Rhabditida</taxon>
        <taxon>Rhabditina</taxon>
        <taxon>Rhabditomorpha</taxon>
        <taxon>Strongyloidea</taxon>
        <taxon>Trichostrongylidae</taxon>
        <taxon>Trichostrongylus</taxon>
    </lineage>
</organism>
<feature type="transmembrane region" description="Helical" evidence="1">
    <location>
        <begin position="120"/>
        <end position="139"/>
    </location>
</feature>
<gene>
    <name evidence="2" type="ORF">GCK32_010319</name>
    <name evidence="3" type="ORF">GCK32_019073</name>
</gene>
<keyword evidence="1" id="KW-0472">Membrane</keyword>
<feature type="transmembrane region" description="Helical" evidence="1">
    <location>
        <begin position="76"/>
        <end position="100"/>
    </location>
</feature>
<keyword evidence="1" id="KW-0812">Transmembrane</keyword>
<name>A0AAN8FHC5_TRICO</name>
<dbReference type="AlphaFoldDB" id="A0AAN8FHC5"/>
<dbReference type="EMBL" id="WIXE01009122">
    <property type="protein sequence ID" value="KAK5978701.1"/>
    <property type="molecule type" value="Genomic_DNA"/>
</dbReference>
<evidence type="ECO:0000313" key="2">
    <source>
        <dbReference type="EMBL" id="KAK5978701.1"/>
    </source>
</evidence>
<dbReference type="Proteomes" id="UP001331761">
    <property type="component" value="Unassembled WGS sequence"/>
</dbReference>
<keyword evidence="4" id="KW-1185">Reference proteome</keyword>
<proteinExistence type="predicted"/>
<evidence type="ECO:0000256" key="1">
    <source>
        <dbReference type="SAM" id="Phobius"/>
    </source>
</evidence>
<reference evidence="2 4" key="1">
    <citation type="submission" date="2019-10" db="EMBL/GenBank/DDBJ databases">
        <title>Assembly and Annotation for the nematode Trichostrongylus colubriformis.</title>
        <authorList>
            <person name="Martin J."/>
        </authorList>
    </citation>
    <scope>NUCLEOTIDE SEQUENCE [LARGE SCALE GENOMIC DNA]</scope>
    <source>
        <strain evidence="2">G859</strain>
        <tissue evidence="2">Whole worm</tissue>
    </source>
</reference>
<sequence>MHVPAQILEQLPLLAIFIVPVTGAYFGLRHVNMKSAIHFQQGTKGSSAWRAAVAMSILTIPSFAFWCLLMRGPAALAYQLGFSLAIVVVFSSVAGILHYVPSPSLFVYMQLRFLSSNLRLLLSVLQTVVTALCIALVLLHSSSLLASVSLFSLCLCIALMAFFPLFGIVFAGYSSIMTFMLILNMFVSFMNV</sequence>